<feature type="transmembrane region" description="Helical" evidence="1">
    <location>
        <begin position="180"/>
        <end position="199"/>
    </location>
</feature>
<dbReference type="AlphaFoldDB" id="A0ABC9E249"/>
<gene>
    <name evidence="2" type="ORF">URODEC1_LOCUS90932</name>
</gene>
<feature type="transmembrane region" description="Helical" evidence="1">
    <location>
        <begin position="220"/>
        <end position="244"/>
    </location>
</feature>
<proteinExistence type="predicted"/>
<feature type="transmembrane region" description="Helical" evidence="1">
    <location>
        <begin position="155"/>
        <end position="174"/>
    </location>
</feature>
<dbReference type="Proteomes" id="UP001497457">
    <property type="component" value="Chromosome 35b"/>
</dbReference>
<organism evidence="2 3">
    <name type="scientific">Urochloa decumbens</name>
    <dbReference type="NCBI Taxonomy" id="240449"/>
    <lineage>
        <taxon>Eukaryota</taxon>
        <taxon>Viridiplantae</taxon>
        <taxon>Streptophyta</taxon>
        <taxon>Embryophyta</taxon>
        <taxon>Tracheophyta</taxon>
        <taxon>Spermatophyta</taxon>
        <taxon>Magnoliopsida</taxon>
        <taxon>Liliopsida</taxon>
        <taxon>Poales</taxon>
        <taxon>Poaceae</taxon>
        <taxon>PACMAD clade</taxon>
        <taxon>Panicoideae</taxon>
        <taxon>Panicodae</taxon>
        <taxon>Paniceae</taxon>
        <taxon>Melinidinae</taxon>
        <taxon>Urochloa</taxon>
    </lineage>
</organism>
<evidence type="ECO:0000256" key="1">
    <source>
        <dbReference type="SAM" id="Phobius"/>
    </source>
</evidence>
<feature type="transmembrane region" description="Helical" evidence="1">
    <location>
        <begin position="43"/>
        <end position="63"/>
    </location>
</feature>
<evidence type="ECO:0000313" key="2">
    <source>
        <dbReference type="EMBL" id="CAL5049307.1"/>
    </source>
</evidence>
<accession>A0ABC9E249</accession>
<name>A0ABC9E249_9POAL</name>
<reference evidence="3" key="1">
    <citation type="submission" date="2024-06" db="EMBL/GenBank/DDBJ databases">
        <authorList>
            <person name="Ryan C."/>
        </authorList>
    </citation>
    <scope>NUCLEOTIDE SEQUENCE [LARGE SCALE GENOMIC DNA]</scope>
</reference>
<dbReference type="EMBL" id="OZ075145">
    <property type="protein sequence ID" value="CAL5049307.1"/>
    <property type="molecule type" value="Genomic_DNA"/>
</dbReference>
<feature type="transmembrane region" description="Helical" evidence="1">
    <location>
        <begin position="256"/>
        <end position="276"/>
    </location>
</feature>
<keyword evidence="1" id="KW-1133">Transmembrane helix</keyword>
<protein>
    <submittedName>
        <fullName evidence="2">Uncharacterized protein</fullName>
    </submittedName>
</protein>
<feature type="transmembrane region" description="Helical" evidence="1">
    <location>
        <begin position="118"/>
        <end position="143"/>
    </location>
</feature>
<keyword evidence="3" id="KW-1185">Reference proteome</keyword>
<feature type="transmembrane region" description="Helical" evidence="1">
    <location>
        <begin position="90"/>
        <end position="112"/>
    </location>
</feature>
<sequence length="311" mass="33761">MMMASSARRDSSCSCLKLFFCMSTVSLSFTVLSITVSFLPKAYYYLPLVLVPTLLVILISLYGGRRRDHHDIILGDNDPRKDDRERSLQLTMNMTAFSFAGALGTVTCYYKINSSNRAMHVYVKVSIYFMLSAAITCLLVLLLSRLRGRRDWKKIAVGNAIVLCLLVLSVLIVAATFLGVVLVATPFPVAIAAAIWYIVKCNVPPDRDLDAVFSHDEEGKLMYFGAMTAMSMSFGALMTTFAGFLGGQDKGGRLEIFVGFVVSCFISSVSLGVITFRAPKKASVAAAAIALACITMVLLVLAALAMVSYVG</sequence>
<feature type="transmembrane region" description="Helical" evidence="1">
    <location>
        <begin position="288"/>
        <end position="310"/>
    </location>
</feature>
<keyword evidence="1" id="KW-0472">Membrane</keyword>
<reference evidence="2 3" key="2">
    <citation type="submission" date="2024-10" db="EMBL/GenBank/DDBJ databases">
        <authorList>
            <person name="Ryan C."/>
        </authorList>
    </citation>
    <scope>NUCLEOTIDE SEQUENCE [LARGE SCALE GENOMIC DNA]</scope>
</reference>
<keyword evidence="1" id="KW-0812">Transmembrane</keyword>
<evidence type="ECO:0000313" key="3">
    <source>
        <dbReference type="Proteomes" id="UP001497457"/>
    </source>
</evidence>